<accession>A0A0N0U688</accession>
<dbReference type="OrthoDB" id="5945655at2759"/>
<evidence type="ECO:0000313" key="10">
    <source>
        <dbReference type="Proteomes" id="UP000053105"/>
    </source>
</evidence>
<evidence type="ECO:0000256" key="1">
    <source>
        <dbReference type="ARBA" id="ARBA00004498"/>
    </source>
</evidence>
<evidence type="ECO:0000256" key="3">
    <source>
        <dbReference type="ARBA" id="ARBA00022473"/>
    </source>
</evidence>
<evidence type="ECO:0000256" key="7">
    <source>
        <dbReference type="ARBA" id="ARBA00023157"/>
    </source>
</evidence>
<evidence type="ECO:0000256" key="5">
    <source>
        <dbReference type="ARBA" id="ARBA00022530"/>
    </source>
</evidence>
<proteinExistence type="inferred from homology"/>
<evidence type="ECO:0000256" key="4">
    <source>
        <dbReference type="ARBA" id="ARBA00022525"/>
    </source>
</evidence>
<comment type="function">
    <text evidence="8">Ligand for members of the frizzled family of seven transmembrane receptors.</text>
</comment>
<keyword evidence="7" id="KW-1015">Disulfide bond</keyword>
<evidence type="ECO:0000313" key="9">
    <source>
        <dbReference type="EMBL" id="KOX77371.1"/>
    </source>
</evidence>
<dbReference type="AlphaFoldDB" id="A0A0N0U688"/>
<protein>
    <recommendedName>
        <fullName evidence="8">Protein Wnt</fullName>
    </recommendedName>
</protein>
<name>A0A0N0U688_9HYME</name>
<comment type="similarity">
    <text evidence="2 8">Belongs to the Wnt family.</text>
</comment>
<dbReference type="STRING" id="166423.A0A0N0U688"/>
<gene>
    <name evidence="9" type="ORF">WN51_09693</name>
</gene>
<keyword evidence="10" id="KW-1185">Reference proteome</keyword>
<evidence type="ECO:0000256" key="6">
    <source>
        <dbReference type="ARBA" id="ARBA00022687"/>
    </source>
</evidence>
<keyword evidence="5" id="KW-0272">Extracellular matrix</keyword>
<sequence>MREVTWRDFYTIVYYHEKDMKSVVYKHCGANKIENNACTVTVKMRSKNVAQKCFPKMLPKIVAFTSTNAVSAGARLAIEECQHQFRSARWNCSISSENPDNIFGGVMLVSK</sequence>
<dbReference type="Pfam" id="PF00110">
    <property type="entry name" value="wnt"/>
    <property type="match status" value="1"/>
</dbReference>
<dbReference type="InterPro" id="IPR005817">
    <property type="entry name" value="Wnt"/>
</dbReference>
<comment type="subcellular location">
    <subcellularLocation>
        <location evidence="1 8">Secreted</location>
        <location evidence="1 8">Extracellular space</location>
        <location evidence="1 8">Extracellular matrix</location>
    </subcellularLocation>
</comment>
<keyword evidence="6 8" id="KW-0879">Wnt signaling pathway</keyword>
<keyword evidence="4" id="KW-0964">Secreted</keyword>
<dbReference type="GO" id="GO:0005102">
    <property type="term" value="F:signaling receptor binding"/>
    <property type="evidence" value="ECO:0007669"/>
    <property type="project" value="InterPro"/>
</dbReference>
<dbReference type="GO" id="GO:0016055">
    <property type="term" value="P:Wnt signaling pathway"/>
    <property type="evidence" value="ECO:0007669"/>
    <property type="project" value="UniProtKB-KW"/>
</dbReference>
<dbReference type="GO" id="GO:0005576">
    <property type="term" value="C:extracellular region"/>
    <property type="evidence" value="ECO:0007669"/>
    <property type="project" value="InterPro"/>
</dbReference>
<keyword evidence="3 8" id="KW-0217">Developmental protein</keyword>
<evidence type="ECO:0000256" key="2">
    <source>
        <dbReference type="ARBA" id="ARBA00005683"/>
    </source>
</evidence>
<dbReference type="EMBL" id="KQ435732">
    <property type="protein sequence ID" value="KOX77371.1"/>
    <property type="molecule type" value="Genomic_DNA"/>
</dbReference>
<reference evidence="9 10" key="1">
    <citation type="submission" date="2015-07" db="EMBL/GenBank/DDBJ databases">
        <title>The genome of Melipona quadrifasciata.</title>
        <authorList>
            <person name="Pan H."/>
            <person name="Kapheim K."/>
        </authorList>
    </citation>
    <scope>NUCLEOTIDE SEQUENCE [LARGE SCALE GENOMIC DNA]</scope>
    <source>
        <strain evidence="9">0111107301</strain>
        <tissue evidence="9">Whole body</tissue>
    </source>
</reference>
<evidence type="ECO:0000256" key="8">
    <source>
        <dbReference type="RuleBase" id="RU003500"/>
    </source>
</evidence>
<organism evidence="9 10">
    <name type="scientific">Melipona quadrifasciata</name>
    <dbReference type="NCBI Taxonomy" id="166423"/>
    <lineage>
        <taxon>Eukaryota</taxon>
        <taxon>Metazoa</taxon>
        <taxon>Ecdysozoa</taxon>
        <taxon>Arthropoda</taxon>
        <taxon>Hexapoda</taxon>
        <taxon>Insecta</taxon>
        <taxon>Pterygota</taxon>
        <taxon>Neoptera</taxon>
        <taxon>Endopterygota</taxon>
        <taxon>Hymenoptera</taxon>
        <taxon>Apocrita</taxon>
        <taxon>Aculeata</taxon>
        <taxon>Apoidea</taxon>
        <taxon>Anthophila</taxon>
        <taxon>Apidae</taxon>
        <taxon>Melipona</taxon>
    </lineage>
</organism>
<dbReference type="Proteomes" id="UP000053105">
    <property type="component" value="Unassembled WGS sequence"/>
</dbReference>